<gene>
    <name evidence="1" type="ORF">LCGC14_0732970</name>
</gene>
<accession>A0A0F9TGC0</accession>
<organism evidence="1">
    <name type="scientific">marine sediment metagenome</name>
    <dbReference type="NCBI Taxonomy" id="412755"/>
    <lineage>
        <taxon>unclassified sequences</taxon>
        <taxon>metagenomes</taxon>
        <taxon>ecological metagenomes</taxon>
    </lineage>
</organism>
<dbReference type="AlphaFoldDB" id="A0A0F9TGC0"/>
<sequence>MTKGKTKDFKERQCRYCERSDKIKFRQRRPCCPLPNPRIRNGHCLERKATKKPIARLEKGG</sequence>
<comment type="caution">
    <text evidence="1">The sequence shown here is derived from an EMBL/GenBank/DDBJ whole genome shotgun (WGS) entry which is preliminary data.</text>
</comment>
<dbReference type="EMBL" id="LAZR01001702">
    <property type="protein sequence ID" value="KKN40508.1"/>
    <property type="molecule type" value="Genomic_DNA"/>
</dbReference>
<name>A0A0F9TGC0_9ZZZZ</name>
<proteinExistence type="predicted"/>
<reference evidence="1" key="1">
    <citation type="journal article" date="2015" name="Nature">
        <title>Complex archaea that bridge the gap between prokaryotes and eukaryotes.</title>
        <authorList>
            <person name="Spang A."/>
            <person name="Saw J.H."/>
            <person name="Jorgensen S.L."/>
            <person name="Zaremba-Niedzwiedzka K."/>
            <person name="Martijn J."/>
            <person name="Lind A.E."/>
            <person name="van Eijk R."/>
            <person name="Schleper C."/>
            <person name="Guy L."/>
            <person name="Ettema T.J."/>
        </authorList>
    </citation>
    <scope>NUCLEOTIDE SEQUENCE</scope>
</reference>
<evidence type="ECO:0000313" key="1">
    <source>
        <dbReference type="EMBL" id="KKN40508.1"/>
    </source>
</evidence>
<protein>
    <submittedName>
        <fullName evidence="1">Uncharacterized protein</fullName>
    </submittedName>
</protein>